<dbReference type="PANTHER" id="PTHR19965">
    <property type="entry name" value="RNA AND EXPORT FACTOR BINDING PROTEIN"/>
    <property type="match status" value="1"/>
</dbReference>
<dbReference type="Gene3D" id="3.30.70.330">
    <property type="match status" value="1"/>
</dbReference>
<organism evidence="5 6">
    <name type="scientific">Absidia repens</name>
    <dbReference type="NCBI Taxonomy" id="90262"/>
    <lineage>
        <taxon>Eukaryota</taxon>
        <taxon>Fungi</taxon>
        <taxon>Fungi incertae sedis</taxon>
        <taxon>Mucoromycota</taxon>
        <taxon>Mucoromycotina</taxon>
        <taxon>Mucoromycetes</taxon>
        <taxon>Mucorales</taxon>
        <taxon>Cunninghamellaceae</taxon>
        <taxon>Absidia</taxon>
    </lineage>
</organism>
<dbReference type="InterPro" id="IPR012677">
    <property type="entry name" value="Nucleotide-bd_a/b_plait_sf"/>
</dbReference>
<feature type="compositionally biased region" description="Acidic residues" evidence="3">
    <location>
        <begin position="201"/>
        <end position="212"/>
    </location>
</feature>
<comment type="caution">
    <text evidence="5">The sequence shown here is derived from an EMBL/GenBank/DDBJ whole genome shotgun (WGS) entry which is preliminary data.</text>
</comment>
<evidence type="ECO:0000256" key="2">
    <source>
        <dbReference type="PROSITE-ProRule" id="PRU00176"/>
    </source>
</evidence>
<dbReference type="SMART" id="SM01218">
    <property type="entry name" value="FoP_duplication"/>
    <property type="match status" value="1"/>
</dbReference>
<dbReference type="OrthoDB" id="1049195at2759"/>
<name>A0A1X2IQY2_9FUNG</name>
<feature type="compositionally biased region" description="Low complexity" evidence="3">
    <location>
        <begin position="156"/>
        <end position="179"/>
    </location>
</feature>
<dbReference type="STRING" id="90262.A0A1X2IQY2"/>
<dbReference type="InterPro" id="IPR000504">
    <property type="entry name" value="RRM_dom"/>
</dbReference>
<dbReference type="SMART" id="SM00360">
    <property type="entry name" value="RRM"/>
    <property type="match status" value="1"/>
</dbReference>
<evidence type="ECO:0000256" key="1">
    <source>
        <dbReference type="ARBA" id="ARBA00022884"/>
    </source>
</evidence>
<feature type="compositionally biased region" description="Polar residues" evidence="3">
    <location>
        <begin position="33"/>
        <end position="43"/>
    </location>
</feature>
<gene>
    <name evidence="5" type="ORF">BCR42DRAFT_410742</name>
</gene>
<proteinExistence type="predicted"/>
<evidence type="ECO:0000313" key="6">
    <source>
        <dbReference type="Proteomes" id="UP000193560"/>
    </source>
</evidence>
<dbReference type="GO" id="GO:0003729">
    <property type="term" value="F:mRNA binding"/>
    <property type="evidence" value="ECO:0007669"/>
    <property type="project" value="TreeGrafter"/>
</dbReference>
<feature type="domain" description="RRM" evidence="4">
    <location>
        <begin position="62"/>
        <end position="139"/>
    </location>
</feature>
<dbReference type="GO" id="GO:0006406">
    <property type="term" value="P:mRNA export from nucleus"/>
    <property type="evidence" value="ECO:0007669"/>
    <property type="project" value="TreeGrafter"/>
</dbReference>
<reference evidence="5 6" key="1">
    <citation type="submission" date="2016-07" db="EMBL/GenBank/DDBJ databases">
        <title>Pervasive Adenine N6-methylation of Active Genes in Fungi.</title>
        <authorList>
            <consortium name="DOE Joint Genome Institute"/>
            <person name="Mondo S.J."/>
            <person name="Dannebaum R.O."/>
            <person name="Kuo R.C."/>
            <person name="Labutti K."/>
            <person name="Haridas S."/>
            <person name="Kuo A."/>
            <person name="Salamov A."/>
            <person name="Ahrendt S.R."/>
            <person name="Lipzen A."/>
            <person name="Sullivan W."/>
            <person name="Andreopoulos W.B."/>
            <person name="Clum A."/>
            <person name="Lindquist E."/>
            <person name="Daum C."/>
            <person name="Ramamoorthy G.K."/>
            <person name="Gryganskyi A."/>
            <person name="Culley D."/>
            <person name="Magnuson J.K."/>
            <person name="James T.Y."/>
            <person name="O'Malley M.A."/>
            <person name="Stajich J.E."/>
            <person name="Spatafora J.W."/>
            <person name="Visel A."/>
            <person name="Grigoriev I.V."/>
        </authorList>
    </citation>
    <scope>NUCLEOTIDE SEQUENCE [LARGE SCALE GENOMIC DNA]</scope>
    <source>
        <strain evidence="5 6">NRRL 1336</strain>
    </source>
</reference>
<accession>A0A1X2IQY2</accession>
<dbReference type="PANTHER" id="PTHR19965:SF35">
    <property type="entry name" value="RNA ANNEALING PROTEIN YRA1"/>
    <property type="match status" value="1"/>
</dbReference>
<protein>
    <recommendedName>
        <fullName evidence="4">RRM domain-containing protein</fullName>
    </recommendedName>
</protein>
<dbReference type="SUPFAM" id="SSF54928">
    <property type="entry name" value="RNA-binding domain, RBD"/>
    <property type="match status" value="1"/>
</dbReference>
<dbReference type="EMBL" id="MCGE01000007">
    <property type="protein sequence ID" value="ORZ19891.1"/>
    <property type="molecule type" value="Genomic_DNA"/>
</dbReference>
<dbReference type="InterPro" id="IPR035979">
    <property type="entry name" value="RBD_domain_sf"/>
</dbReference>
<feature type="region of interest" description="Disordered" evidence="3">
    <location>
        <begin position="155"/>
        <end position="212"/>
    </location>
</feature>
<dbReference type="Pfam" id="PF00076">
    <property type="entry name" value="RRM_1"/>
    <property type="match status" value="1"/>
</dbReference>
<evidence type="ECO:0000313" key="5">
    <source>
        <dbReference type="EMBL" id="ORZ19891.1"/>
    </source>
</evidence>
<dbReference type="AlphaFoldDB" id="A0A1X2IQY2"/>
<dbReference type="InterPro" id="IPR051229">
    <property type="entry name" value="ALYREF_mRNA_export"/>
</dbReference>
<keyword evidence="1 2" id="KW-0694">RNA-binding</keyword>
<feature type="region of interest" description="Disordered" evidence="3">
    <location>
        <begin position="16"/>
        <end position="63"/>
    </location>
</feature>
<dbReference type="Pfam" id="PF13865">
    <property type="entry name" value="FoP_duplication"/>
    <property type="match status" value="1"/>
</dbReference>
<dbReference type="GO" id="GO:0005634">
    <property type="term" value="C:nucleus"/>
    <property type="evidence" value="ECO:0007669"/>
    <property type="project" value="TreeGrafter"/>
</dbReference>
<sequence length="212" mass="23342">MSSSLDMALDDVITVNKRNNRTGGGINKRGHGNRNQSQQTRRSTAGGPVRRNPTPAPRGPRNSLLVSNLHHKVTEKDLYDLFGQLGNVKRAFLHLGPDGKSSGVADIVYAQANDAERARNTYNNIELDGRPMRISFANLPAAVASALPINRRIQAGRNQNTYNNNNNNSSRNTRRPGNNQRGRGSGRPRREARPQASQADLDADMDSYMAEE</sequence>
<evidence type="ECO:0000259" key="4">
    <source>
        <dbReference type="PROSITE" id="PS50102"/>
    </source>
</evidence>
<dbReference type="Proteomes" id="UP000193560">
    <property type="component" value="Unassembled WGS sequence"/>
</dbReference>
<keyword evidence="6" id="KW-1185">Reference proteome</keyword>
<dbReference type="InterPro" id="IPR025715">
    <property type="entry name" value="FoP_C"/>
</dbReference>
<evidence type="ECO:0000256" key="3">
    <source>
        <dbReference type="SAM" id="MobiDB-lite"/>
    </source>
</evidence>
<dbReference type="PROSITE" id="PS50102">
    <property type="entry name" value="RRM"/>
    <property type="match status" value="1"/>
</dbReference>